<reference evidence="1" key="1">
    <citation type="submission" date="2021-05" db="EMBL/GenBank/DDBJ databases">
        <title>Comparative genomics of three Colletotrichum scovillei strains and genetic complementation revealed genes involved fungal growth and virulence on chili pepper.</title>
        <authorList>
            <person name="Hsieh D.-K."/>
            <person name="Chuang S.-C."/>
            <person name="Chen C.-Y."/>
            <person name="Chao Y.-T."/>
            <person name="Lu M.-Y.J."/>
            <person name="Lee M.-H."/>
            <person name="Shih M.-C."/>
        </authorList>
    </citation>
    <scope>NUCLEOTIDE SEQUENCE</scope>
    <source>
        <strain evidence="1">Coll-153</strain>
    </source>
</reference>
<keyword evidence="2" id="KW-1185">Reference proteome</keyword>
<organism evidence="1 2">
    <name type="scientific">Colletotrichum scovillei</name>
    <dbReference type="NCBI Taxonomy" id="1209932"/>
    <lineage>
        <taxon>Eukaryota</taxon>
        <taxon>Fungi</taxon>
        <taxon>Dikarya</taxon>
        <taxon>Ascomycota</taxon>
        <taxon>Pezizomycotina</taxon>
        <taxon>Sordariomycetes</taxon>
        <taxon>Hypocreomycetidae</taxon>
        <taxon>Glomerellales</taxon>
        <taxon>Glomerellaceae</taxon>
        <taxon>Colletotrichum</taxon>
        <taxon>Colletotrichum acutatum species complex</taxon>
    </lineage>
</organism>
<dbReference type="AlphaFoldDB" id="A0A9P7R278"/>
<dbReference type="Proteomes" id="UP000699042">
    <property type="component" value="Unassembled WGS sequence"/>
</dbReference>
<accession>A0A9P7R278</accession>
<name>A0A9P7R278_9PEZI</name>
<comment type="caution">
    <text evidence="1">The sequence shown here is derived from an EMBL/GenBank/DDBJ whole genome shotgun (WGS) entry which is preliminary data.</text>
</comment>
<evidence type="ECO:0000313" key="1">
    <source>
        <dbReference type="EMBL" id="KAG7047427.1"/>
    </source>
</evidence>
<protein>
    <submittedName>
        <fullName evidence="1">Uncharacterized protein</fullName>
    </submittedName>
</protein>
<gene>
    <name evidence="1" type="ORF">JMJ77_010779</name>
</gene>
<proteinExistence type="predicted"/>
<dbReference type="EMBL" id="JAESDN010000007">
    <property type="protein sequence ID" value="KAG7047427.1"/>
    <property type="molecule type" value="Genomic_DNA"/>
</dbReference>
<evidence type="ECO:0000313" key="2">
    <source>
        <dbReference type="Proteomes" id="UP000699042"/>
    </source>
</evidence>
<sequence length="62" mass="7026">MLRYLSDVDYWSGVRGAASQLELEIPSSCRTRWLLPSLDPFLARYLDTSPYATSSYLPEVPA</sequence>